<feature type="domain" description="Gfo/Idh/MocA-like oxidoreductase C-terminal" evidence="2">
    <location>
        <begin position="145"/>
        <end position="340"/>
    </location>
</feature>
<dbReference type="Gene3D" id="3.30.360.10">
    <property type="entry name" value="Dihydrodipicolinate Reductase, domain 2"/>
    <property type="match status" value="1"/>
</dbReference>
<dbReference type="GO" id="GO:0000166">
    <property type="term" value="F:nucleotide binding"/>
    <property type="evidence" value="ECO:0007669"/>
    <property type="project" value="InterPro"/>
</dbReference>
<dbReference type="InterPro" id="IPR036291">
    <property type="entry name" value="NAD(P)-bd_dom_sf"/>
</dbReference>
<organism evidence="3 4">
    <name type="scientific">Wickerhamomyces mucosus</name>
    <dbReference type="NCBI Taxonomy" id="1378264"/>
    <lineage>
        <taxon>Eukaryota</taxon>
        <taxon>Fungi</taxon>
        <taxon>Dikarya</taxon>
        <taxon>Ascomycota</taxon>
        <taxon>Saccharomycotina</taxon>
        <taxon>Saccharomycetes</taxon>
        <taxon>Phaffomycetales</taxon>
        <taxon>Wickerhamomycetaceae</taxon>
        <taxon>Wickerhamomyces</taxon>
    </lineage>
</organism>
<dbReference type="SUPFAM" id="SSF55347">
    <property type="entry name" value="Glyceraldehyde-3-phosphate dehydrogenase-like, C-terminal domain"/>
    <property type="match status" value="1"/>
</dbReference>
<dbReference type="GO" id="GO:0006740">
    <property type="term" value="P:NADPH regeneration"/>
    <property type="evidence" value="ECO:0007669"/>
    <property type="project" value="TreeGrafter"/>
</dbReference>
<dbReference type="OrthoDB" id="64915at2759"/>
<dbReference type="Gene3D" id="3.40.50.720">
    <property type="entry name" value="NAD(P)-binding Rossmann-like Domain"/>
    <property type="match status" value="1"/>
</dbReference>
<accession>A0A9P8PD91</accession>
<dbReference type="Pfam" id="PF02894">
    <property type="entry name" value="GFO_IDH_MocA_C"/>
    <property type="match status" value="1"/>
</dbReference>
<dbReference type="GO" id="GO:0005737">
    <property type="term" value="C:cytoplasm"/>
    <property type="evidence" value="ECO:0007669"/>
    <property type="project" value="TreeGrafter"/>
</dbReference>
<dbReference type="PANTHER" id="PTHR42840:SF5">
    <property type="entry name" value="NAD(P)-BINDING ROSSMANN-FOLD SUPERFAMILY PROTEIN"/>
    <property type="match status" value="1"/>
</dbReference>
<reference evidence="3" key="1">
    <citation type="journal article" date="2021" name="Open Biol.">
        <title>Shared evolutionary footprints suggest mitochondrial oxidative damage underlies multiple complex I losses in fungi.</title>
        <authorList>
            <person name="Schikora-Tamarit M.A."/>
            <person name="Marcet-Houben M."/>
            <person name="Nosek J."/>
            <person name="Gabaldon T."/>
        </authorList>
    </citation>
    <scope>NUCLEOTIDE SEQUENCE</scope>
    <source>
        <strain evidence="3">CBS6341</strain>
    </source>
</reference>
<dbReference type="PANTHER" id="PTHR42840">
    <property type="entry name" value="NAD(P)-BINDING ROSSMANN-FOLD SUPERFAMILY PROTEIN-RELATED"/>
    <property type="match status" value="1"/>
</dbReference>
<dbReference type="InterPro" id="IPR000683">
    <property type="entry name" value="Gfo/Idh/MocA-like_OxRdtase_N"/>
</dbReference>
<protein>
    <recommendedName>
        <fullName evidence="5">Gfo/Idh/MocA-like oxidoreductase N-terminal domain-containing protein</fullName>
    </recommendedName>
</protein>
<name>A0A9P8PD91_9ASCO</name>
<evidence type="ECO:0000313" key="4">
    <source>
        <dbReference type="Proteomes" id="UP000769528"/>
    </source>
</evidence>
<dbReference type="EMBL" id="JAEUBF010001336">
    <property type="protein sequence ID" value="KAH3669162.1"/>
    <property type="molecule type" value="Genomic_DNA"/>
</dbReference>
<gene>
    <name evidence="3" type="ORF">WICMUC_005001</name>
</gene>
<evidence type="ECO:0000259" key="1">
    <source>
        <dbReference type="Pfam" id="PF01408"/>
    </source>
</evidence>
<dbReference type="Proteomes" id="UP000769528">
    <property type="component" value="Unassembled WGS sequence"/>
</dbReference>
<feature type="domain" description="Gfo/Idh/MocA-like oxidoreductase N-terminal" evidence="1">
    <location>
        <begin position="5"/>
        <end position="120"/>
    </location>
</feature>
<reference evidence="3" key="2">
    <citation type="submission" date="2021-01" db="EMBL/GenBank/DDBJ databases">
        <authorList>
            <person name="Schikora-Tamarit M.A."/>
        </authorList>
    </citation>
    <scope>NUCLEOTIDE SEQUENCE</scope>
    <source>
        <strain evidence="3">CBS6341</strain>
    </source>
</reference>
<dbReference type="SUPFAM" id="SSF51735">
    <property type="entry name" value="NAD(P)-binding Rossmann-fold domains"/>
    <property type="match status" value="1"/>
</dbReference>
<sequence length="349" mass="38346">MTKQLNVGFVGTGIFAKEVHLPNYQSKPEHYKPTAAFNRTKAKAEQFAEIAGIDNSKVHNSLDEIIADPDVDFLDVLLPVENNLDVVTKAIKHNKPVVIEKPIAANIEQARKIVQLDESSSTPILIAEQWLYFKAIEEIKQRLPKIGQILSFTYRSTGPFRKSSQYLNTSWRLKPNHIGGYLSDGGVHQLAVLTGVLGEIESISALTKQVREESGTDDILFSTLKTKDGAIGTFTYGSAFGSTEKHGSFIIFGLNGSITLDFSAGKPKTLNVKVGSFGEDVPDEETIEIKESSPPGIPDEFENFYQSIVNNDKSLLLAKPRVAFHHLAIIDAALKSSKANGDHIKVEEP</sequence>
<dbReference type="GO" id="GO:0016491">
    <property type="term" value="F:oxidoreductase activity"/>
    <property type="evidence" value="ECO:0007669"/>
    <property type="project" value="TreeGrafter"/>
</dbReference>
<evidence type="ECO:0008006" key="5">
    <source>
        <dbReference type="Google" id="ProtNLM"/>
    </source>
</evidence>
<proteinExistence type="predicted"/>
<dbReference type="InterPro" id="IPR004104">
    <property type="entry name" value="Gfo/Idh/MocA-like_OxRdtase_C"/>
</dbReference>
<dbReference type="Pfam" id="PF01408">
    <property type="entry name" value="GFO_IDH_MocA"/>
    <property type="match status" value="1"/>
</dbReference>
<evidence type="ECO:0000313" key="3">
    <source>
        <dbReference type="EMBL" id="KAH3669162.1"/>
    </source>
</evidence>
<comment type="caution">
    <text evidence="3">The sequence shown here is derived from an EMBL/GenBank/DDBJ whole genome shotgun (WGS) entry which is preliminary data.</text>
</comment>
<evidence type="ECO:0000259" key="2">
    <source>
        <dbReference type="Pfam" id="PF02894"/>
    </source>
</evidence>
<keyword evidence="4" id="KW-1185">Reference proteome</keyword>
<dbReference type="AlphaFoldDB" id="A0A9P8PD91"/>